<feature type="region of interest" description="Disordered" evidence="1">
    <location>
        <begin position="1"/>
        <end position="79"/>
    </location>
</feature>
<accession>A0A5K1JSD0</accession>
<feature type="compositionally biased region" description="Basic residues" evidence="1">
    <location>
        <begin position="1"/>
        <end position="11"/>
    </location>
</feature>
<evidence type="ECO:0000313" key="2">
    <source>
        <dbReference type="EMBL" id="VWO94456.1"/>
    </source>
</evidence>
<protein>
    <submittedName>
        <fullName evidence="2">Sigma factor algU negative regulatory protein MucA</fullName>
    </submittedName>
</protein>
<feature type="compositionally biased region" description="Low complexity" evidence="1">
    <location>
        <begin position="31"/>
        <end position="47"/>
    </location>
</feature>
<organism evidence="2">
    <name type="scientific">Ganoderma boninense</name>
    <dbReference type="NCBI Taxonomy" id="34458"/>
    <lineage>
        <taxon>Eukaryota</taxon>
        <taxon>Fungi</taxon>
        <taxon>Dikarya</taxon>
        <taxon>Basidiomycota</taxon>
        <taxon>Agaricomycotina</taxon>
        <taxon>Agaricomycetes</taxon>
        <taxon>Polyporales</taxon>
        <taxon>Polyporaceae</taxon>
        <taxon>Ganoderma</taxon>
    </lineage>
</organism>
<evidence type="ECO:0000256" key="1">
    <source>
        <dbReference type="SAM" id="MobiDB-lite"/>
    </source>
</evidence>
<gene>
    <name evidence="2" type="primary">Q87XF5</name>
</gene>
<feature type="compositionally biased region" description="Polar residues" evidence="1">
    <location>
        <begin position="52"/>
        <end position="71"/>
    </location>
</feature>
<proteinExistence type="predicted"/>
<sequence length="305" mass="32217">MRGPNKNKRKATLSQKRCPASPASSDRAKPDSASTPTSSDSDSAASSRQRSELSPSTMASYRLDISSTHSSPAPAHRASPETIAAFRPRSATVGQNPSGCSYGLDACADASKAATKSRPPHLDLSVPQQMYPRLLAEYARTTEQAPYPVPVETGEDSHALLPTYLAEAYSRIALHNSDAAPRMPASLYVPPPRCAPNSPHSDRRDIYSPVSQDVVNFAHLSSGIAGSSSFPPANRIFEPSPMSSDNGHLSGFDAMADVLQGKGFDQDGWEAAAAAVHAQLGDDETPRASANTLMAELMGPVDDAV</sequence>
<dbReference type="AlphaFoldDB" id="A0A5K1JSD0"/>
<dbReference type="EMBL" id="LR723987">
    <property type="protein sequence ID" value="VWO94456.1"/>
    <property type="molecule type" value="Genomic_DNA"/>
</dbReference>
<name>A0A5K1JSD0_9APHY</name>
<reference evidence="2" key="1">
    <citation type="submission" date="2019-10" db="EMBL/GenBank/DDBJ databases">
        <authorList>
            <person name="Nor Muhammad N."/>
        </authorList>
    </citation>
    <scope>NUCLEOTIDE SEQUENCE</scope>
</reference>